<dbReference type="Proteomes" id="UP000324222">
    <property type="component" value="Unassembled WGS sequence"/>
</dbReference>
<evidence type="ECO:0000313" key="1">
    <source>
        <dbReference type="EMBL" id="MPC33585.1"/>
    </source>
</evidence>
<protein>
    <submittedName>
        <fullName evidence="1">Uncharacterized protein</fullName>
    </submittedName>
</protein>
<dbReference type="EMBL" id="VSRR010002864">
    <property type="protein sequence ID" value="MPC33585.1"/>
    <property type="molecule type" value="Genomic_DNA"/>
</dbReference>
<comment type="caution">
    <text evidence="1">The sequence shown here is derived from an EMBL/GenBank/DDBJ whole genome shotgun (WGS) entry which is preliminary data.</text>
</comment>
<reference evidence="1 2" key="1">
    <citation type="submission" date="2019-05" db="EMBL/GenBank/DDBJ databases">
        <title>Another draft genome of Portunus trituberculatus and its Hox gene families provides insights of decapod evolution.</title>
        <authorList>
            <person name="Jeong J.-H."/>
            <person name="Song I."/>
            <person name="Kim S."/>
            <person name="Choi T."/>
            <person name="Kim D."/>
            <person name="Ryu S."/>
            <person name="Kim W."/>
        </authorList>
    </citation>
    <scope>NUCLEOTIDE SEQUENCE [LARGE SCALE GENOMIC DNA]</scope>
    <source>
        <tissue evidence="1">Muscle</tissue>
    </source>
</reference>
<keyword evidence="2" id="KW-1185">Reference proteome</keyword>
<gene>
    <name evidence="1" type="ORF">E2C01_026939</name>
</gene>
<name>A0A5B7EJJ5_PORTR</name>
<sequence length="75" mass="8730">MVSHVYRSCIHPEGHGDRFLCGGEQESDQLIGNTLEQQKFKKKAHWVTSSCKDHKSYPEVRDKYLRTSHLKEVKS</sequence>
<organism evidence="1 2">
    <name type="scientific">Portunus trituberculatus</name>
    <name type="common">Swimming crab</name>
    <name type="synonym">Neptunus trituberculatus</name>
    <dbReference type="NCBI Taxonomy" id="210409"/>
    <lineage>
        <taxon>Eukaryota</taxon>
        <taxon>Metazoa</taxon>
        <taxon>Ecdysozoa</taxon>
        <taxon>Arthropoda</taxon>
        <taxon>Crustacea</taxon>
        <taxon>Multicrustacea</taxon>
        <taxon>Malacostraca</taxon>
        <taxon>Eumalacostraca</taxon>
        <taxon>Eucarida</taxon>
        <taxon>Decapoda</taxon>
        <taxon>Pleocyemata</taxon>
        <taxon>Brachyura</taxon>
        <taxon>Eubrachyura</taxon>
        <taxon>Portunoidea</taxon>
        <taxon>Portunidae</taxon>
        <taxon>Portuninae</taxon>
        <taxon>Portunus</taxon>
    </lineage>
</organism>
<proteinExistence type="predicted"/>
<evidence type="ECO:0000313" key="2">
    <source>
        <dbReference type="Proteomes" id="UP000324222"/>
    </source>
</evidence>
<dbReference type="AlphaFoldDB" id="A0A5B7EJJ5"/>
<accession>A0A5B7EJJ5</accession>